<name>A0A6L7ET81_9ACTN</name>
<feature type="compositionally biased region" description="Basic and acidic residues" evidence="1">
    <location>
        <begin position="10"/>
        <end position="20"/>
    </location>
</feature>
<dbReference type="AlphaFoldDB" id="A0A6L7ET81"/>
<comment type="caution">
    <text evidence="3">The sequence shown here is derived from an EMBL/GenBank/DDBJ whole genome shotgun (WGS) entry which is preliminary data.</text>
</comment>
<dbReference type="InterPro" id="IPR001279">
    <property type="entry name" value="Metallo-B-lactamas"/>
</dbReference>
<reference evidence="3 4" key="1">
    <citation type="submission" date="2019-12" db="EMBL/GenBank/DDBJ databases">
        <authorList>
            <person name="Kun Z."/>
        </authorList>
    </citation>
    <scope>NUCLEOTIDE SEQUENCE [LARGE SCALE GENOMIC DNA]</scope>
    <source>
        <strain evidence="3 4">YIM 123512</strain>
    </source>
</reference>
<keyword evidence="4" id="KW-1185">Reference proteome</keyword>
<dbReference type="PANTHER" id="PTHR46233:SF1">
    <property type="entry name" value="CONSERVED PROTEIN"/>
    <property type="match status" value="1"/>
</dbReference>
<dbReference type="CDD" id="cd06262">
    <property type="entry name" value="metallo-hydrolase-like_MBL-fold"/>
    <property type="match status" value="1"/>
</dbReference>
<protein>
    <submittedName>
        <fullName evidence="3">MBL fold metallo-hydrolase</fullName>
    </submittedName>
</protein>
<evidence type="ECO:0000259" key="2">
    <source>
        <dbReference type="SMART" id="SM00849"/>
    </source>
</evidence>
<proteinExistence type="predicted"/>
<gene>
    <name evidence="3" type="ORF">GRQ65_03945</name>
</gene>
<dbReference type="SUPFAM" id="SSF56281">
    <property type="entry name" value="Metallo-hydrolase/oxidoreductase"/>
    <property type="match status" value="1"/>
</dbReference>
<dbReference type="Gene3D" id="3.60.15.10">
    <property type="entry name" value="Ribonuclease Z/Hydroxyacylglutathione hydrolase-like"/>
    <property type="match status" value="1"/>
</dbReference>
<keyword evidence="3" id="KW-0378">Hydrolase</keyword>
<dbReference type="GO" id="GO:0016787">
    <property type="term" value="F:hydrolase activity"/>
    <property type="evidence" value="ECO:0007669"/>
    <property type="project" value="UniProtKB-KW"/>
</dbReference>
<dbReference type="InterPro" id="IPR036866">
    <property type="entry name" value="RibonucZ/Hydroxyglut_hydro"/>
</dbReference>
<dbReference type="InterPro" id="IPR051453">
    <property type="entry name" value="MBL_Glyoxalase_II"/>
</dbReference>
<feature type="domain" description="Metallo-beta-lactamase" evidence="2">
    <location>
        <begin position="70"/>
        <end position="242"/>
    </location>
</feature>
<dbReference type="Pfam" id="PF00753">
    <property type="entry name" value="Lactamase_B"/>
    <property type="match status" value="1"/>
</dbReference>
<dbReference type="SMART" id="SM00849">
    <property type="entry name" value="Lactamase_B"/>
    <property type="match status" value="1"/>
</dbReference>
<evidence type="ECO:0000256" key="1">
    <source>
        <dbReference type="SAM" id="MobiDB-lite"/>
    </source>
</evidence>
<dbReference type="PANTHER" id="PTHR46233">
    <property type="entry name" value="HYDROXYACYLGLUTATHIONE HYDROLASE GLOC"/>
    <property type="match status" value="1"/>
</dbReference>
<dbReference type="Proteomes" id="UP000473325">
    <property type="component" value="Unassembled WGS sequence"/>
</dbReference>
<evidence type="ECO:0000313" key="4">
    <source>
        <dbReference type="Proteomes" id="UP000473325"/>
    </source>
</evidence>
<accession>A0A6L7ET81</accession>
<organism evidence="3 4">
    <name type="scientific">Nocardioides flavescens</name>
    <dbReference type="NCBI Taxonomy" id="2691959"/>
    <lineage>
        <taxon>Bacteria</taxon>
        <taxon>Bacillati</taxon>
        <taxon>Actinomycetota</taxon>
        <taxon>Actinomycetes</taxon>
        <taxon>Propionibacteriales</taxon>
        <taxon>Nocardioidaceae</taxon>
        <taxon>Nocardioides</taxon>
    </lineage>
</organism>
<feature type="region of interest" description="Disordered" evidence="1">
    <location>
        <begin position="1"/>
        <end position="52"/>
    </location>
</feature>
<sequence length="263" mass="27914">MVGSGPGCRRRTDERRRPGAGDRGVVTEEQTSSQSGTGGYTGKVSPGGPPDVRELEHLTITKVAVDEKMSNNCYLLTCRHTGEQVLIDAADAAATLLPLVGDAPLTHVVTTHQHWDHHRALAEVVGATDATTVAGEPDAAAVTEQTGVEVAVPVRHGDTVPVGDCTLEVIALAGHTPGSIALLYDDSASEGGHPHLFTGDSLFPGGVGNTFGDEAAFRQLIDEVATKVFDRLPDDTWFYPGHGDDSTIGAERPHLQEWRERGW</sequence>
<dbReference type="EMBL" id="WUEK01000002">
    <property type="protein sequence ID" value="MXG88698.1"/>
    <property type="molecule type" value="Genomic_DNA"/>
</dbReference>
<evidence type="ECO:0000313" key="3">
    <source>
        <dbReference type="EMBL" id="MXG88698.1"/>
    </source>
</evidence>